<dbReference type="InterPro" id="IPR000600">
    <property type="entry name" value="ROK"/>
</dbReference>
<gene>
    <name evidence="2" type="ORF">EDC90_100511</name>
</gene>
<dbReference type="GO" id="GO:0016301">
    <property type="term" value="F:kinase activity"/>
    <property type="evidence" value="ECO:0007669"/>
    <property type="project" value="UniProtKB-KW"/>
</dbReference>
<evidence type="ECO:0000313" key="3">
    <source>
        <dbReference type="Proteomes" id="UP000295097"/>
    </source>
</evidence>
<keyword evidence="2" id="KW-0418">Kinase</keyword>
<proteinExistence type="inferred from homology"/>
<dbReference type="Proteomes" id="UP000295097">
    <property type="component" value="Unassembled WGS sequence"/>
</dbReference>
<name>A0A4R3NV41_9HYPH</name>
<dbReference type="Gene3D" id="3.30.420.40">
    <property type="match status" value="2"/>
</dbReference>
<dbReference type="EMBL" id="SMAR01000005">
    <property type="protein sequence ID" value="TCT41996.1"/>
    <property type="molecule type" value="Genomic_DNA"/>
</dbReference>
<dbReference type="PANTHER" id="PTHR18964">
    <property type="entry name" value="ROK (REPRESSOR, ORF, KINASE) FAMILY"/>
    <property type="match status" value="1"/>
</dbReference>
<dbReference type="SUPFAM" id="SSF53067">
    <property type="entry name" value="Actin-like ATPase domain"/>
    <property type="match status" value="1"/>
</dbReference>
<sequence length="340" mass="35453">MMWTCNRYQISDMAEQRDTMTPVVLAVDIGATKIAVGLVHADGAIAFQSRERSPVRAEPSLALIERLGRAAEVHARKNGLTIEGTGIACGGPLDLEKGLVLSPPNLPDWDRIPLTTQMETSFGAKAYLQNDAAAGAIATALWDNPDAVRDVTYITVSSGIGCGVITDGFLYTGHTGNGSELGHIPLIYDGRACNCGLTGCFEAYVSGTSIGKRYTEAKATCTATPRPYSARDVADAALAGDEEALAFWHSSMGMLARAVRAAADLFDPALLVIGGGVTEADGELFAPAMALVGSSMAAGVGQRLTVRKTGFGRNSGVASAASVAWNEIGSATGVKVRIRE</sequence>
<dbReference type="AlphaFoldDB" id="A0A4R3NV41"/>
<protein>
    <submittedName>
        <fullName evidence="2">Glucokinase</fullName>
    </submittedName>
</protein>
<keyword evidence="3" id="KW-1185">Reference proteome</keyword>
<accession>A0A4R3NV41</accession>
<dbReference type="Pfam" id="PF00480">
    <property type="entry name" value="ROK"/>
    <property type="match status" value="1"/>
</dbReference>
<evidence type="ECO:0000256" key="1">
    <source>
        <dbReference type="ARBA" id="ARBA00006479"/>
    </source>
</evidence>
<keyword evidence="2" id="KW-0808">Transferase</keyword>
<evidence type="ECO:0000313" key="2">
    <source>
        <dbReference type="EMBL" id="TCT41996.1"/>
    </source>
</evidence>
<reference evidence="2 3" key="1">
    <citation type="submission" date="2019-03" db="EMBL/GenBank/DDBJ databases">
        <title>Freshwater and sediment microbial communities from various areas in North America, analyzing microbe dynamics in response to fracking.</title>
        <authorList>
            <person name="Lamendella R."/>
        </authorList>
    </citation>
    <scope>NUCLEOTIDE SEQUENCE [LARGE SCALE GENOMIC DNA]</scope>
    <source>
        <strain evidence="2 3">175.2</strain>
    </source>
</reference>
<organism evidence="2 3">
    <name type="scientific">Martelella mediterranea</name>
    <dbReference type="NCBI Taxonomy" id="293089"/>
    <lineage>
        <taxon>Bacteria</taxon>
        <taxon>Pseudomonadati</taxon>
        <taxon>Pseudomonadota</taxon>
        <taxon>Alphaproteobacteria</taxon>
        <taxon>Hyphomicrobiales</taxon>
        <taxon>Aurantimonadaceae</taxon>
        <taxon>Martelella</taxon>
    </lineage>
</organism>
<dbReference type="InterPro" id="IPR043129">
    <property type="entry name" value="ATPase_NBD"/>
</dbReference>
<dbReference type="PANTHER" id="PTHR18964:SF149">
    <property type="entry name" value="BIFUNCTIONAL UDP-N-ACETYLGLUCOSAMINE 2-EPIMERASE_N-ACETYLMANNOSAMINE KINASE"/>
    <property type="match status" value="1"/>
</dbReference>
<comment type="similarity">
    <text evidence="1">Belongs to the ROK (NagC/XylR) family.</text>
</comment>
<comment type="caution">
    <text evidence="2">The sequence shown here is derived from an EMBL/GenBank/DDBJ whole genome shotgun (WGS) entry which is preliminary data.</text>
</comment>
<dbReference type="OrthoDB" id="9810372at2"/>